<organism evidence="2 3">
    <name type="scientific">Candidatus Saganbacteria bacterium CG08_land_8_20_14_0_20_45_16</name>
    <dbReference type="NCBI Taxonomy" id="2014293"/>
    <lineage>
        <taxon>Bacteria</taxon>
        <taxon>Bacillati</taxon>
        <taxon>Saganbacteria</taxon>
    </lineage>
</organism>
<accession>A0A2H0XYS1</accession>
<gene>
    <name evidence="2" type="ORF">COT42_03545</name>
</gene>
<feature type="region of interest" description="Disordered" evidence="1">
    <location>
        <begin position="52"/>
        <end position="71"/>
    </location>
</feature>
<proteinExistence type="predicted"/>
<dbReference type="Proteomes" id="UP000231343">
    <property type="component" value="Unassembled WGS sequence"/>
</dbReference>
<evidence type="ECO:0000256" key="1">
    <source>
        <dbReference type="SAM" id="MobiDB-lite"/>
    </source>
</evidence>
<feature type="non-terminal residue" evidence="2">
    <location>
        <position position="1016"/>
    </location>
</feature>
<dbReference type="AlphaFoldDB" id="A0A2H0XYS1"/>
<name>A0A2H0XYS1_UNCSA</name>
<protein>
    <submittedName>
        <fullName evidence="2">Uncharacterized protein</fullName>
    </submittedName>
</protein>
<feature type="compositionally biased region" description="Polar residues" evidence="1">
    <location>
        <begin position="61"/>
        <end position="70"/>
    </location>
</feature>
<comment type="caution">
    <text evidence="2">The sequence shown here is derived from an EMBL/GenBank/DDBJ whole genome shotgun (WGS) entry which is preliminary data.</text>
</comment>
<evidence type="ECO:0000313" key="2">
    <source>
        <dbReference type="EMBL" id="PIS30192.1"/>
    </source>
</evidence>
<evidence type="ECO:0000313" key="3">
    <source>
        <dbReference type="Proteomes" id="UP000231343"/>
    </source>
</evidence>
<reference evidence="2 3" key="1">
    <citation type="submission" date="2017-09" db="EMBL/GenBank/DDBJ databases">
        <title>Depth-based differentiation of microbial function through sediment-hosted aquifers and enrichment of novel symbionts in the deep terrestrial subsurface.</title>
        <authorList>
            <person name="Probst A.J."/>
            <person name="Ladd B."/>
            <person name="Jarett J.K."/>
            <person name="Geller-Mcgrath D.E."/>
            <person name="Sieber C.M."/>
            <person name="Emerson J.B."/>
            <person name="Anantharaman K."/>
            <person name="Thomas B.C."/>
            <person name="Malmstrom R."/>
            <person name="Stieglmeier M."/>
            <person name="Klingl A."/>
            <person name="Woyke T."/>
            <person name="Ryan C.M."/>
            <person name="Banfield J.F."/>
        </authorList>
    </citation>
    <scope>NUCLEOTIDE SEQUENCE [LARGE SCALE GENOMIC DNA]</scope>
    <source>
        <strain evidence="2">CG08_land_8_20_14_0_20_45_16</strain>
    </source>
</reference>
<sequence length="1016" mass="111562">MSGENTIRVNHQAPYLERVAGSFDAISLHQDIVAFVDPTGIPIHVGELTYRDRNPRRTDAPASTPSTANQERLDTALTNLRIPGGTGTNTNQQKAEMVDLRLRRITTALDNSSNTYDLDRVRAYLTRRGLSLEDVASIRPNTTDDEVIAALLNSLRQNPNHYLATDHATPTPATATQQSTLPTIREILHSLGVTYEVADSILEDGVITWQEAQSHGLMSRAFFNLADNNMDAERTNGNGELSQAEQDRLIQVAVRYARATGQTVDAILERYNSAASFGNTNLAAMEGARTQLIGQLRGKDLSTPEAVRTALTEIGISSDVIDLVLGFVTDINEMTAEVVAAALIRVSEAARDGDGTIARRFTATRHTQSTIMDWLHGGTGVGSGASAPAITAEQENSIRDNPQFREIFRYASRGRRKQLAIEFVRQYTQQGQVDLGRAAMRLIQEEANSRIARNQHVNMEGLDHLDQDDQVRQTFADTYLAQNRYEDAFNYARTMSSGQERTRILSSIVAACLATGNSRNANAAIQVPIEERLDLAYTILTYREGDAPLLANEQTEQQLLTLAKNYSESEISLPNGEEIRGQALQVIDEMIARYSGTHEVPRGEQGRPITLNQYRTQLQNEVEFTPLNVATIRHRIFPAGQPDESVNTSRFPQAMTDLDGIVQQANRTISASNSSTAAVLQARLERAHALTLMAEIAWYQGDQMWRSVHMALSRSELERTNAFQMFELSARIARQATLEFGMVLDGINTATEGSLVGTNLRDQIPFIGNMKINAASIIAKPIFQQRRNWQSNAEGNGRRSAHAYTLRYLFGLLAQYIPQDSVVRNIEIPQTANEEDSRTTSSELFKGMVSLRHDEAWDEVPDRRHNRHDISARPGMDTSILVRFNALFPSGVATGGSATNAAPAASVRRTPGGATGAQALQDAQAAVAHFNTLNTAQQQLPANITTARTAVQAAIEANPRGQRNTDAQALLAGLPQAPQGDNNPLPTEVTAFSTAAAHFNAVPESDIIPNITRRNQ</sequence>
<dbReference type="EMBL" id="PEYM01000060">
    <property type="protein sequence ID" value="PIS30192.1"/>
    <property type="molecule type" value="Genomic_DNA"/>
</dbReference>